<dbReference type="PROSITE" id="PS00080">
    <property type="entry name" value="MULTICOPPER_OXIDASE2"/>
    <property type="match status" value="1"/>
</dbReference>
<dbReference type="GO" id="GO:0016491">
    <property type="term" value="F:oxidoreductase activity"/>
    <property type="evidence" value="ECO:0007669"/>
    <property type="project" value="UniProtKB-KW"/>
</dbReference>
<evidence type="ECO:0000256" key="3">
    <source>
        <dbReference type="ARBA" id="ARBA00023002"/>
    </source>
</evidence>
<keyword evidence="3" id="KW-0560">Oxidoreductase</keyword>
<dbReference type="STRING" id="215243.A0A0D2EBA6"/>
<dbReference type="Pfam" id="PF07732">
    <property type="entry name" value="Cu-oxidase_3"/>
    <property type="match status" value="1"/>
</dbReference>
<dbReference type="CDD" id="cd13895">
    <property type="entry name" value="CuRO_3_AAO_like_2"/>
    <property type="match status" value="1"/>
</dbReference>
<keyword evidence="2" id="KW-0479">Metal-binding</keyword>
<name>A0A0D2EBA6_9EURO</name>
<dbReference type="PANTHER" id="PTHR11709:SF394">
    <property type="entry name" value="FI03373P-RELATED"/>
    <property type="match status" value="1"/>
</dbReference>
<accession>A0A0D2EBA6</accession>
<dbReference type="InterPro" id="IPR008972">
    <property type="entry name" value="Cupredoxin"/>
</dbReference>
<evidence type="ECO:0000259" key="6">
    <source>
        <dbReference type="Pfam" id="PF00394"/>
    </source>
</evidence>
<evidence type="ECO:0000256" key="2">
    <source>
        <dbReference type="ARBA" id="ARBA00022723"/>
    </source>
</evidence>
<dbReference type="NCBIfam" id="TIGR03390">
    <property type="entry name" value="ascorbOXfungal"/>
    <property type="match status" value="1"/>
</dbReference>
<dbReference type="InterPro" id="IPR035666">
    <property type="entry name" value="MCO_CuRO_3"/>
</dbReference>
<evidence type="ECO:0000256" key="4">
    <source>
        <dbReference type="ARBA" id="ARBA00023008"/>
    </source>
</evidence>
<dbReference type="Pfam" id="PF07731">
    <property type="entry name" value="Cu-oxidase_2"/>
    <property type="match status" value="1"/>
</dbReference>
<dbReference type="AlphaFoldDB" id="A0A0D2EBA6"/>
<keyword evidence="4" id="KW-0186">Copper</keyword>
<dbReference type="EMBL" id="KN847334">
    <property type="protein sequence ID" value="KIW45279.1"/>
    <property type="molecule type" value="Genomic_DNA"/>
</dbReference>
<evidence type="ECO:0000313" key="10">
    <source>
        <dbReference type="Proteomes" id="UP000053342"/>
    </source>
</evidence>
<dbReference type="InterPro" id="IPR017762">
    <property type="entry name" value="Multicopper_oxidase_fun"/>
</dbReference>
<reference evidence="9 10" key="1">
    <citation type="submission" date="2015-01" db="EMBL/GenBank/DDBJ databases">
        <title>The Genome Sequence of Exophiala oligosperma CBS72588.</title>
        <authorList>
            <consortium name="The Broad Institute Genomics Platform"/>
            <person name="Cuomo C."/>
            <person name="de Hoog S."/>
            <person name="Gorbushina A."/>
            <person name="Stielow B."/>
            <person name="Teixiera M."/>
            <person name="Abouelleil A."/>
            <person name="Chapman S.B."/>
            <person name="Priest M."/>
            <person name="Young S.K."/>
            <person name="Wortman J."/>
            <person name="Nusbaum C."/>
            <person name="Birren B."/>
        </authorList>
    </citation>
    <scope>NUCLEOTIDE SEQUENCE [LARGE SCALE GENOMIC DNA]</scope>
    <source>
        <strain evidence="9 10">CBS 72588</strain>
    </source>
</reference>
<dbReference type="CDD" id="cd13873">
    <property type="entry name" value="CuRO_2_AAO_like_2"/>
    <property type="match status" value="1"/>
</dbReference>
<feature type="domain" description="Plastocyanin-like" evidence="8">
    <location>
        <begin position="35"/>
        <end position="149"/>
    </location>
</feature>
<dbReference type="InterPro" id="IPR002355">
    <property type="entry name" value="Cu_oxidase_Cu_BS"/>
</dbReference>
<dbReference type="PROSITE" id="PS00079">
    <property type="entry name" value="MULTICOPPER_OXIDASE1"/>
    <property type="match status" value="1"/>
</dbReference>
<dbReference type="InterPro" id="IPR011707">
    <property type="entry name" value="Cu-oxidase-like_N"/>
</dbReference>
<dbReference type="InterPro" id="IPR045087">
    <property type="entry name" value="Cu-oxidase_fam"/>
</dbReference>
<dbReference type="Proteomes" id="UP000053342">
    <property type="component" value="Unassembled WGS sequence"/>
</dbReference>
<keyword evidence="5" id="KW-0732">Signal</keyword>
<dbReference type="Gene3D" id="2.60.40.420">
    <property type="entry name" value="Cupredoxins - blue copper proteins"/>
    <property type="match status" value="3"/>
</dbReference>
<feature type="domain" description="Plastocyanin-like" evidence="7">
    <location>
        <begin position="415"/>
        <end position="553"/>
    </location>
</feature>
<sequence length="596" mass="66629">MLLFLRLLPALLWIQAICAIPPSPNARPDYVLVATAKNLAINCQRRYSVVINGTSPGPTLYLKENFTTWIRVYNRIPDQNLTVHWHGLSQRTSPFSDGTPEVSQWPIASNEFFDYSVTPAVGDAGSYFYHSHIGFQSNTAQGVVIVQDQGKVPYDYDGDKSFFIQDYFPSNDSTIFNGLIANPFKWSGEPEAISINSFSGNSSFSNATDATCTPYVVNVSPGTTYRWRFISATALSLVTLGIEEHKNLTIIEADGEYTKPWRTDHLQLGSGQRFSVLFKTKTQAELDAANKTSFWLWYESRDRPTNVSGYALLQYNVSGSKQPSLLPETPPITLPTNVTTWAEYALEALHPQEAFPKLSEVTRTVYITMQQQMKVGSYVNGTINGTLQWAQDNLIWQTAQRQSNNSLPYLVQVYLTGQTPNYTAAVENGGWDPYSNAFPALPGEVLDIVWLSNSGPTGGWDFHPMHAHGKHYFDLGSGNGTYNATANEVKFANYTPARRDTTMLYRYAVSGLPETTAGWRAWRIRVTEDDVGAWMMHCHVLQHMIMGMQTVWVFGNASSILSKFPTQPYVNGYLNFGGDAYGNDTYDPLVNLYSTT</sequence>
<evidence type="ECO:0000256" key="5">
    <source>
        <dbReference type="SAM" id="SignalP"/>
    </source>
</evidence>
<feature type="domain" description="Plastocyanin-like" evidence="6">
    <location>
        <begin position="162"/>
        <end position="316"/>
    </location>
</feature>
<dbReference type="GeneID" id="27355752"/>
<dbReference type="VEuPathDB" id="FungiDB:PV06_03678"/>
<dbReference type="InterPro" id="IPR011706">
    <property type="entry name" value="Cu-oxidase_C"/>
</dbReference>
<evidence type="ECO:0000256" key="1">
    <source>
        <dbReference type="ARBA" id="ARBA00010609"/>
    </source>
</evidence>
<dbReference type="InterPro" id="IPR033138">
    <property type="entry name" value="Cu_oxidase_CS"/>
</dbReference>
<gene>
    <name evidence="9" type="ORF">PV06_03678</name>
</gene>
<comment type="similarity">
    <text evidence="1">Belongs to the multicopper oxidase family.</text>
</comment>
<dbReference type="Pfam" id="PF00394">
    <property type="entry name" value="Cu-oxidase"/>
    <property type="match status" value="1"/>
</dbReference>
<dbReference type="RefSeq" id="XP_016265495.1">
    <property type="nucleotide sequence ID" value="XM_016404490.1"/>
</dbReference>
<organism evidence="9 10">
    <name type="scientific">Exophiala oligosperma</name>
    <dbReference type="NCBI Taxonomy" id="215243"/>
    <lineage>
        <taxon>Eukaryota</taxon>
        <taxon>Fungi</taxon>
        <taxon>Dikarya</taxon>
        <taxon>Ascomycota</taxon>
        <taxon>Pezizomycotina</taxon>
        <taxon>Eurotiomycetes</taxon>
        <taxon>Chaetothyriomycetidae</taxon>
        <taxon>Chaetothyriales</taxon>
        <taxon>Herpotrichiellaceae</taxon>
        <taxon>Exophiala</taxon>
    </lineage>
</organism>
<evidence type="ECO:0000313" key="9">
    <source>
        <dbReference type="EMBL" id="KIW45279.1"/>
    </source>
</evidence>
<dbReference type="InterPro" id="IPR001117">
    <property type="entry name" value="Cu-oxidase_2nd"/>
</dbReference>
<feature type="chain" id="PRO_5002256543" evidence="5">
    <location>
        <begin position="20"/>
        <end position="596"/>
    </location>
</feature>
<dbReference type="GO" id="GO:0005507">
    <property type="term" value="F:copper ion binding"/>
    <property type="evidence" value="ECO:0007669"/>
    <property type="project" value="InterPro"/>
</dbReference>
<protein>
    <submittedName>
        <fullName evidence="9">L-ascorbate oxidase</fullName>
    </submittedName>
</protein>
<feature type="signal peptide" evidence="5">
    <location>
        <begin position="1"/>
        <end position="19"/>
    </location>
</feature>
<dbReference type="SUPFAM" id="SSF49503">
    <property type="entry name" value="Cupredoxins"/>
    <property type="match status" value="3"/>
</dbReference>
<proteinExistence type="inferred from homology"/>
<dbReference type="PANTHER" id="PTHR11709">
    <property type="entry name" value="MULTI-COPPER OXIDASE"/>
    <property type="match status" value="1"/>
</dbReference>
<keyword evidence="10" id="KW-1185">Reference proteome</keyword>
<evidence type="ECO:0000259" key="7">
    <source>
        <dbReference type="Pfam" id="PF07731"/>
    </source>
</evidence>
<evidence type="ECO:0000259" key="8">
    <source>
        <dbReference type="Pfam" id="PF07732"/>
    </source>
</evidence>
<dbReference type="HOGENOM" id="CLU_006504_8_3_1"/>
<dbReference type="OrthoDB" id="2121828at2759"/>